<keyword evidence="6" id="KW-0812">Transmembrane</keyword>
<dbReference type="GO" id="GO:0004888">
    <property type="term" value="F:transmembrane signaling receptor activity"/>
    <property type="evidence" value="ECO:0007669"/>
    <property type="project" value="InterPro"/>
</dbReference>
<dbReference type="PROSITE" id="PS50192">
    <property type="entry name" value="T_SNARE"/>
    <property type="match status" value="1"/>
</dbReference>
<accession>A0A5K7YHW2</accession>
<dbReference type="Gene3D" id="1.10.287.950">
    <property type="entry name" value="Methyl-accepting chemotaxis protein"/>
    <property type="match status" value="1"/>
</dbReference>
<dbReference type="Pfam" id="PF00672">
    <property type="entry name" value="HAMP"/>
    <property type="match status" value="1"/>
</dbReference>
<gene>
    <name evidence="10" type="ORF">DSCA_19350</name>
</gene>
<dbReference type="PRINTS" id="PR00260">
    <property type="entry name" value="CHEMTRNSDUCR"/>
</dbReference>
<evidence type="ECO:0000256" key="4">
    <source>
        <dbReference type="ARBA" id="ARBA00029447"/>
    </source>
</evidence>
<evidence type="ECO:0000256" key="2">
    <source>
        <dbReference type="ARBA" id="ARBA00022519"/>
    </source>
</evidence>
<organism evidence="10 11">
    <name type="scientific">Desulfosarcina alkanivorans</name>
    <dbReference type="NCBI Taxonomy" id="571177"/>
    <lineage>
        <taxon>Bacteria</taxon>
        <taxon>Pseudomonadati</taxon>
        <taxon>Thermodesulfobacteriota</taxon>
        <taxon>Desulfobacteria</taxon>
        <taxon>Desulfobacterales</taxon>
        <taxon>Desulfosarcinaceae</taxon>
        <taxon>Desulfosarcina</taxon>
    </lineage>
</organism>
<dbReference type="EMBL" id="AP021874">
    <property type="protein sequence ID" value="BBO68005.1"/>
    <property type="molecule type" value="Genomic_DNA"/>
</dbReference>
<evidence type="ECO:0000313" key="10">
    <source>
        <dbReference type="EMBL" id="BBO68005.1"/>
    </source>
</evidence>
<feature type="transmembrane region" description="Helical" evidence="6">
    <location>
        <begin position="332"/>
        <end position="357"/>
    </location>
</feature>
<keyword evidence="2" id="KW-0997">Cell inner membrane</keyword>
<keyword evidence="11" id="KW-1185">Reference proteome</keyword>
<feature type="domain" description="HAMP" evidence="9">
    <location>
        <begin position="356"/>
        <end position="410"/>
    </location>
</feature>
<evidence type="ECO:0008006" key="12">
    <source>
        <dbReference type="Google" id="ProtNLM"/>
    </source>
</evidence>
<dbReference type="GO" id="GO:0007165">
    <property type="term" value="P:signal transduction"/>
    <property type="evidence" value="ECO:0007669"/>
    <property type="project" value="UniProtKB-KW"/>
</dbReference>
<protein>
    <recommendedName>
        <fullName evidence="12">Methyl-accepting chemotaxis protein</fullName>
    </recommendedName>
</protein>
<dbReference type="PANTHER" id="PTHR32089:SF112">
    <property type="entry name" value="LYSOZYME-LIKE PROTEIN-RELATED"/>
    <property type="match status" value="1"/>
</dbReference>
<evidence type="ECO:0000256" key="3">
    <source>
        <dbReference type="ARBA" id="ARBA00023224"/>
    </source>
</evidence>
<evidence type="ECO:0000259" key="9">
    <source>
        <dbReference type="PROSITE" id="PS50885"/>
    </source>
</evidence>
<dbReference type="SUPFAM" id="SSF58104">
    <property type="entry name" value="Methyl-accepting chemotaxis protein (MCP) signaling domain"/>
    <property type="match status" value="1"/>
</dbReference>
<dbReference type="InterPro" id="IPR004090">
    <property type="entry name" value="Chemotax_Me-accpt_rcpt"/>
</dbReference>
<evidence type="ECO:0000256" key="6">
    <source>
        <dbReference type="SAM" id="Phobius"/>
    </source>
</evidence>
<keyword evidence="6" id="KW-1133">Transmembrane helix</keyword>
<dbReference type="Pfam" id="PF00015">
    <property type="entry name" value="MCPsignal"/>
    <property type="match status" value="1"/>
</dbReference>
<dbReference type="InterPro" id="IPR004089">
    <property type="entry name" value="MCPsignal_dom"/>
</dbReference>
<dbReference type="SMART" id="SM00283">
    <property type="entry name" value="MA"/>
    <property type="match status" value="1"/>
</dbReference>
<dbReference type="PROSITE" id="PS50111">
    <property type="entry name" value="CHEMOTAXIS_TRANSDUC_2"/>
    <property type="match status" value="1"/>
</dbReference>
<comment type="subcellular location">
    <subcellularLocation>
        <location evidence="1">Cell inner membrane</location>
        <topology evidence="1">Multi-pass membrane protein</topology>
    </subcellularLocation>
</comment>
<evidence type="ECO:0000256" key="5">
    <source>
        <dbReference type="PROSITE-ProRule" id="PRU00284"/>
    </source>
</evidence>
<feature type="transmembrane region" description="Helical" evidence="6">
    <location>
        <begin position="129"/>
        <end position="154"/>
    </location>
</feature>
<dbReference type="PANTHER" id="PTHR32089">
    <property type="entry name" value="METHYL-ACCEPTING CHEMOTAXIS PROTEIN MCPB"/>
    <property type="match status" value="1"/>
</dbReference>
<dbReference type="RefSeq" id="WP_155316207.1">
    <property type="nucleotide sequence ID" value="NZ_AP021874.1"/>
</dbReference>
<sequence>MKRLQFQLLLTTSGLFAIQLAAPIVSLFYCILATPEQQTTLMTGSVVIWFICLVCMVATTKFLLRSFETDRDKLETEGDLPDSELLSLPERNSRLPIQVTVAYCFFFAAATLGQYLFFLHMDTGPASAFSLWGGGIAGGLTCPMIVFGAASLLVSPSTTMISDHVVRRGLNPRIFRVGIFPRLMICFVSIAVGLSIWLGFSAYYSGVNLTIGEMKLSEQRLVDAAVRHTKSLEGIEGDERLKMELEGVLKDASFFISDKSGRLLHSSRGESIDTKRWSAFSESMRTDFQTGRAGALYENVNERVIAWSPVADNRIVGVFSHLSDRYSRFSGFFLGSALFLFVGLFVGVSMGITNALAVAQSVQKASTALQDLSEGEGDLTGRLAVSSYDEVGELASGFNQFSVKLNAILSEIVENSKILEKTSNHFTDISKNIKESVGVLRHTTALSADQASRSSGDLEAVSSDCDLAANAANQVAAAAEEMSISVKEVAENADKARGITQQAVGTAKDASAKISSLGESSKKIDTITEVITEISEQTNLLALNATIEAARAGEAGKGFNVVAGEIKDLSRQTAKATTEIRQQIEDIQRSTEEAILSMEEIVSVNGSVEEIVYMIAGAVEEQSTVTAEIAKNIAQVSSNIDGINKKVAESASISNNIANQLEDVRKKTDETAEDVTQVENGANDISHISNELFSQTAKFKI</sequence>
<dbReference type="Gene3D" id="1.10.8.500">
    <property type="entry name" value="HAMP domain in histidine kinase"/>
    <property type="match status" value="1"/>
</dbReference>
<keyword evidence="3 5" id="KW-0807">Transducer</keyword>
<feature type="transmembrane region" description="Helical" evidence="6">
    <location>
        <begin position="45"/>
        <end position="64"/>
    </location>
</feature>
<dbReference type="PROSITE" id="PS50885">
    <property type="entry name" value="HAMP"/>
    <property type="match status" value="1"/>
</dbReference>
<feature type="transmembrane region" description="Helical" evidence="6">
    <location>
        <begin position="174"/>
        <end position="200"/>
    </location>
</feature>
<dbReference type="InterPro" id="IPR003660">
    <property type="entry name" value="HAMP_dom"/>
</dbReference>
<dbReference type="KEGG" id="dalk:DSCA_19350"/>
<proteinExistence type="inferred from homology"/>
<feature type="domain" description="T-SNARE coiled-coil homology" evidence="8">
    <location>
        <begin position="588"/>
        <end position="650"/>
    </location>
</feature>
<comment type="similarity">
    <text evidence="4">Belongs to the methyl-accepting chemotaxis (MCP) protein family.</text>
</comment>
<evidence type="ECO:0000256" key="1">
    <source>
        <dbReference type="ARBA" id="ARBA00004429"/>
    </source>
</evidence>
<dbReference type="GO" id="GO:0005886">
    <property type="term" value="C:plasma membrane"/>
    <property type="evidence" value="ECO:0007669"/>
    <property type="project" value="UniProtKB-SubCell"/>
</dbReference>
<dbReference type="InterPro" id="IPR000727">
    <property type="entry name" value="T_SNARE_dom"/>
</dbReference>
<reference evidence="10 11" key="1">
    <citation type="submission" date="2019-11" db="EMBL/GenBank/DDBJ databases">
        <title>Comparative genomics of hydrocarbon-degrading Desulfosarcina strains.</title>
        <authorList>
            <person name="Watanabe M."/>
            <person name="Kojima H."/>
            <person name="Fukui M."/>
        </authorList>
    </citation>
    <scope>NUCLEOTIDE SEQUENCE [LARGE SCALE GENOMIC DNA]</scope>
    <source>
        <strain evidence="10 11">PL12</strain>
    </source>
</reference>
<dbReference type="SMART" id="SM00304">
    <property type="entry name" value="HAMP"/>
    <property type="match status" value="1"/>
</dbReference>
<keyword evidence="6" id="KW-0472">Membrane</keyword>
<name>A0A5K7YHW2_9BACT</name>
<dbReference type="CDD" id="cd06225">
    <property type="entry name" value="HAMP"/>
    <property type="match status" value="1"/>
</dbReference>
<feature type="domain" description="Methyl-accepting transducer" evidence="7">
    <location>
        <begin position="422"/>
        <end position="665"/>
    </location>
</feature>
<dbReference type="GO" id="GO:0006935">
    <property type="term" value="P:chemotaxis"/>
    <property type="evidence" value="ECO:0007669"/>
    <property type="project" value="InterPro"/>
</dbReference>
<evidence type="ECO:0000313" key="11">
    <source>
        <dbReference type="Proteomes" id="UP000427906"/>
    </source>
</evidence>
<evidence type="ECO:0000259" key="8">
    <source>
        <dbReference type="PROSITE" id="PS50192"/>
    </source>
</evidence>
<dbReference type="CDD" id="cd11386">
    <property type="entry name" value="MCP_signal"/>
    <property type="match status" value="1"/>
</dbReference>
<keyword evidence="2" id="KW-1003">Cell membrane</keyword>
<feature type="transmembrane region" description="Helical" evidence="6">
    <location>
        <begin position="95"/>
        <end position="117"/>
    </location>
</feature>
<dbReference type="OrthoDB" id="9760371at2"/>
<dbReference type="Proteomes" id="UP000427906">
    <property type="component" value="Chromosome"/>
</dbReference>
<evidence type="ECO:0000259" key="7">
    <source>
        <dbReference type="PROSITE" id="PS50111"/>
    </source>
</evidence>
<dbReference type="AlphaFoldDB" id="A0A5K7YHW2"/>